<reference evidence="1" key="1">
    <citation type="journal article" date="2013" name="Appl. Environ. Microbiol.">
        <title>RubisCO Gene Clusters Found in a Metagenome Microarray from Acid Mine Drainage.</title>
        <authorList>
            <person name="Guo X."/>
            <person name="Yin H."/>
            <person name="Cong J."/>
            <person name="Dai Z."/>
            <person name="Liang Y."/>
            <person name="Liu X."/>
        </authorList>
    </citation>
    <scope>NUCLEOTIDE SEQUENCE</scope>
</reference>
<sequence>MGDIPAPIPGLVIRYAYLWKREADCGQVEGRKNRPCVVVLCVEEIDGENVVTVAPITHSPPENPDQAIALTPATRRRLGLDEEKNWIMATEVNTFFWPGPDLASTPDGDYAYGELPAVVFEALVKKILDAGSDLPNVTRTV</sequence>
<evidence type="ECO:0008006" key="2">
    <source>
        <dbReference type="Google" id="ProtNLM"/>
    </source>
</evidence>
<proteinExistence type="predicted"/>
<dbReference type="AlphaFoldDB" id="M1GLA8"/>
<organism evidence="1">
    <name type="scientific">uncultured prokaryote</name>
    <dbReference type="NCBI Taxonomy" id="198431"/>
    <lineage>
        <taxon>unclassified sequences</taxon>
        <taxon>environmental samples</taxon>
    </lineage>
</organism>
<evidence type="ECO:0000313" key="1">
    <source>
        <dbReference type="EMBL" id="AGE14142.1"/>
    </source>
</evidence>
<protein>
    <recommendedName>
        <fullName evidence="2">Growth inhibitor PemK</fullName>
    </recommendedName>
</protein>
<accession>M1GLA8</accession>
<name>M1GLA8_9ZZZZ</name>
<dbReference type="EMBL" id="JQ815896">
    <property type="protein sequence ID" value="AGE14142.1"/>
    <property type="molecule type" value="Genomic_DNA"/>
</dbReference>